<evidence type="ECO:0000313" key="1">
    <source>
        <dbReference type="EMBL" id="MBB6035643.1"/>
    </source>
</evidence>
<dbReference type="GO" id="GO:0019748">
    <property type="term" value="P:secondary metabolic process"/>
    <property type="evidence" value="ECO:0007669"/>
    <property type="project" value="InterPro"/>
</dbReference>
<comment type="caution">
    <text evidence="1">The sequence shown here is derived from an EMBL/GenBank/DDBJ whole genome shotgun (WGS) entry which is preliminary data.</text>
</comment>
<name>A0A841FL41_9ACTN</name>
<dbReference type="InterPro" id="IPR006748">
    <property type="entry name" value="NH2Glyco/OHUrea_AB-resist_kin"/>
</dbReference>
<dbReference type="EMBL" id="JACHGT010000007">
    <property type="protein sequence ID" value="MBB6035643.1"/>
    <property type="molecule type" value="Genomic_DNA"/>
</dbReference>
<keyword evidence="1" id="KW-0808">Transferase</keyword>
<dbReference type="Pfam" id="PF04655">
    <property type="entry name" value="APH_6_hur"/>
    <property type="match status" value="1"/>
</dbReference>
<keyword evidence="2" id="KW-1185">Reference proteome</keyword>
<dbReference type="GO" id="GO:0050300">
    <property type="term" value="F:aminoglycoside 6-kinase activity"/>
    <property type="evidence" value="ECO:0007669"/>
    <property type="project" value="UniProtKB-EC"/>
</dbReference>
<proteinExistence type="predicted"/>
<dbReference type="SUPFAM" id="SSF56112">
    <property type="entry name" value="Protein kinase-like (PK-like)"/>
    <property type="match status" value="1"/>
</dbReference>
<dbReference type="InterPro" id="IPR011009">
    <property type="entry name" value="Kinase-like_dom_sf"/>
</dbReference>
<organism evidence="1 2">
    <name type="scientific">Phytomonospora endophytica</name>
    <dbReference type="NCBI Taxonomy" id="714109"/>
    <lineage>
        <taxon>Bacteria</taxon>
        <taxon>Bacillati</taxon>
        <taxon>Actinomycetota</taxon>
        <taxon>Actinomycetes</taxon>
        <taxon>Micromonosporales</taxon>
        <taxon>Micromonosporaceae</taxon>
        <taxon>Phytomonospora</taxon>
    </lineage>
</organism>
<evidence type="ECO:0000313" key="2">
    <source>
        <dbReference type="Proteomes" id="UP000548476"/>
    </source>
</evidence>
<reference evidence="1 2" key="1">
    <citation type="submission" date="2020-08" db="EMBL/GenBank/DDBJ databases">
        <title>Genomic Encyclopedia of Type Strains, Phase IV (KMG-IV): sequencing the most valuable type-strain genomes for metagenomic binning, comparative biology and taxonomic classification.</title>
        <authorList>
            <person name="Goeker M."/>
        </authorList>
    </citation>
    <scope>NUCLEOTIDE SEQUENCE [LARGE SCALE GENOMIC DNA]</scope>
    <source>
        <strain evidence="1 2">YIM 65646</strain>
    </source>
</reference>
<dbReference type="EC" id="2.7.1.72" evidence="1"/>
<dbReference type="Proteomes" id="UP000548476">
    <property type="component" value="Unassembled WGS sequence"/>
</dbReference>
<dbReference type="RefSeq" id="WP_184788516.1">
    <property type="nucleotide sequence ID" value="NZ_BONT01000082.1"/>
</dbReference>
<accession>A0A841FL41</accession>
<sequence length="306" mass="33178">MPDLTIPKALLESRGNTEEGLAWFASLPDRIDRYIRDWDLRITGNAMAGMGSLVVPVDVAGGTPAMLKLQPVDDETVGEAVGLRIWDGDGSVRLLDEDPDTGVLLLEALDPSRDLMAVDDEEALDVVIALLARLTAVPAPPGLRTLSDIAAQMVADTPAALPKLALPEERRLVEYAAGAVAELVGEAGDRLLHWDLHYENVLAPLPGSGREPWLAIDPKPLAGDPGFDLLPAMYNRFDEMVATGDVVKAVLRRFDRMVDGLSLDRDRAVVWTVGRVLQDALWNVEDGFDRLDPHRSAIGMALLGRS</sequence>
<gene>
    <name evidence="1" type="ORF">HNR73_003507</name>
</gene>
<dbReference type="AlphaFoldDB" id="A0A841FL41"/>
<protein>
    <submittedName>
        <fullName evidence="1">Streptomycin 6-kinase</fullName>
        <ecNumber evidence="1">2.7.1.72</ecNumber>
    </submittedName>
</protein>
<keyword evidence="1" id="KW-0418">Kinase</keyword>